<comment type="similarity">
    <text evidence="7">Belongs to the binding-protein-dependent transport system permease family.</text>
</comment>
<feature type="transmembrane region" description="Helical" evidence="7">
    <location>
        <begin position="135"/>
        <end position="156"/>
    </location>
</feature>
<evidence type="ECO:0000256" key="7">
    <source>
        <dbReference type="RuleBase" id="RU363032"/>
    </source>
</evidence>
<dbReference type="InterPro" id="IPR045621">
    <property type="entry name" value="BPD_transp_1_N"/>
</dbReference>
<feature type="domain" description="ABC transmembrane type-1" evidence="8">
    <location>
        <begin position="96"/>
        <end position="299"/>
    </location>
</feature>
<reference evidence="9" key="1">
    <citation type="submission" date="2014-05" db="EMBL/GenBank/DDBJ databases">
        <authorList>
            <person name="Horn Fabian"/>
        </authorList>
    </citation>
    <scope>NUCLEOTIDE SEQUENCE</scope>
</reference>
<dbReference type="SUPFAM" id="SSF161098">
    <property type="entry name" value="MetI-like"/>
    <property type="match status" value="1"/>
</dbReference>
<sequence length="309" mass="33790">MGRYVARRLLQMIPVFIGTTLLIFLMVNVLPGDPVRALWGDKPPDPAQVAQIRHDRGLDLPLWEQYLHYMRGLFQGDFGRTIAGNRPVLDEISRAFPVSMRLAAMAWTFELVVGIVLGVVAGIRRGKVIDTAVTLFTLVVISVPIFVIGLACQLYFGNNLGWITPTVQDSTNLGQLMVPALVLGMVGLAYVARLTRTSIAENRSADYIRTATAKGLPRRRIITVHLLRNSLIPVVTYLGTDIGSLMAGAVVTEGIFNVTGVGNLLFEALARREGAVIVGIVTVLVLVYLLASLLVDLLYAVLDPRIRYA</sequence>
<proteinExistence type="inferred from homology"/>
<dbReference type="EMBL" id="LK022848">
    <property type="protein sequence ID" value="CDR06802.1"/>
    <property type="molecule type" value="Genomic_DNA"/>
</dbReference>
<evidence type="ECO:0000256" key="3">
    <source>
        <dbReference type="ARBA" id="ARBA00022475"/>
    </source>
</evidence>
<evidence type="ECO:0000256" key="5">
    <source>
        <dbReference type="ARBA" id="ARBA00022989"/>
    </source>
</evidence>
<dbReference type="EMBL" id="JAGGLR010000013">
    <property type="protein sequence ID" value="MBP2063810.1"/>
    <property type="molecule type" value="Genomic_DNA"/>
</dbReference>
<evidence type="ECO:0000256" key="1">
    <source>
        <dbReference type="ARBA" id="ARBA00004651"/>
    </source>
</evidence>
<dbReference type="Pfam" id="PF00528">
    <property type="entry name" value="BPD_transp_1"/>
    <property type="match status" value="1"/>
</dbReference>
<evidence type="ECO:0000256" key="2">
    <source>
        <dbReference type="ARBA" id="ARBA00022448"/>
    </source>
</evidence>
<evidence type="ECO:0000256" key="4">
    <source>
        <dbReference type="ARBA" id="ARBA00022692"/>
    </source>
</evidence>
<dbReference type="Gene3D" id="1.10.3720.10">
    <property type="entry name" value="MetI-like"/>
    <property type="match status" value="1"/>
</dbReference>
<dbReference type="InterPro" id="IPR035906">
    <property type="entry name" value="MetI-like_sf"/>
</dbReference>
<feature type="transmembrane region" description="Helical" evidence="7">
    <location>
        <begin position="234"/>
        <end position="256"/>
    </location>
</feature>
<evidence type="ECO:0000256" key="6">
    <source>
        <dbReference type="ARBA" id="ARBA00023136"/>
    </source>
</evidence>
<accession>A0A060ZUS1</accession>
<protein>
    <submittedName>
        <fullName evidence="9">ABC-type transporter, integral membrane subunit</fullName>
    </submittedName>
    <submittedName>
        <fullName evidence="10">Oligopeptide transport system permease protein</fullName>
    </submittedName>
</protein>
<gene>
    <name evidence="10" type="ORF">J2Z30_004831</name>
    <name evidence="9" type="ORF">SIRAN3673</name>
</gene>
<evidence type="ECO:0000259" key="8">
    <source>
        <dbReference type="PROSITE" id="PS50928"/>
    </source>
</evidence>
<name>A0A060ZUS1_9ACTN</name>
<comment type="subcellular location">
    <subcellularLocation>
        <location evidence="1 7">Cell membrane</location>
        <topology evidence="1 7">Multi-pass membrane protein</topology>
    </subcellularLocation>
</comment>
<keyword evidence="11" id="KW-1185">Reference proteome</keyword>
<dbReference type="PANTHER" id="PTHR43163:SF7">
    <property type="entry name" value="DIPEPTIDE-TRANSPORT INTEGRAL MEMBRANE PROTEIN ABC TRANSPORTER DPPB-RELATED"/>
    <property type="match status" value="1"/>
</dbReference>
<dbReference type="GO" id="GO:0055085">
    <property type="term" value="P:transmembrane transport"/>
    <property type="evidence" value="ECO:0007669"/>
    <property type="project" value="InterPro"/>
</dbReference>
<evidence type="ECO:0000313" key="9">
    <source>
        <dbReference type="EMBL" id="CDR06802.1"/>
    </source>
</evidence>
<dbReference type="GO" id="GO:0005886">
    <property type="term" value="C:plasma membrane"/>
    <property type="evidence" value="ECO:0007669"/>
    <property type="project" value="UniProtKB-SubCell"/>
</dbReference>
<feature type="transmembrane region" description="Helical" evidence="7">
    <location>
        <begin position="276"/>
        <end position="302"/>
    </location>
</feature>
<feature type="transmembrane region" description="Helical" evidence="7">
    <location>
        <begin position="176"/>
        <end position="194"/>
    </location>
</feature>
<dbReference type="PANTHER" id="PTHR43163">
    <property type="entry name" value="DIPEPTIDE TRANSPORT SYSTEM PERMEASE PROTEIN DPPB-RELATED"/>
    <property type="match status" value="1"/>
</dbReference>
<organism evidence="9">
    <name type="scientific">Streptomyces iranensis</name>
    <dbReference type="NCBI Taxonomy" id="576784"/>
    <lineage>
        <taxon>Bacteria</taxon>
        <taxon>Bacillati</taxon>
        <taxon>Actinomycetota</taxon>
        <taxon>Actinomycetes</taxon>
        <taxon>Kitasatosporales</taxon>
        <taxon>Streptomycetaceae</taxon>
        <taxon>Streptomyces</taxon>
        <taxon>Streptomyces violaceusniger group</taxon>
    </lineage>
</organism>
<keyword evidence="2 7" id="KW-0813">Transport</keyword>
<keyword evidence="5 7" id="KW-1133">Transmembrane helix</keyword>
<dbReference type="CDD" id="cd06261">
    <property type="entry name" value="TM_PBP2"/>
    <property type="match status" value="1"/>
</dbReference>
<dbReference type="InterPro" id="IPR000515">
    <property type="entry name" value="MetI-like"/>
</dbReference>
<feature type="transmembrane region" description="Helical" evidence="7">
    <location>
        <begin position="104"/>
        <end position="123"/>
    </location>
</feature>
<reference evidence="10 11" key="2">
    <citation type="submission" date="2021-03" db="EMBL/GenBank/DDBJ databases">
        <title>Genomic Encyclopedia of Type Strains, Phase IV (KMG-IV): sequencing the most valuable type-strain genomes for metagenomic binning, comparative biology and taxonomic classification.</title>
        <authorList>
            <person name="Goeker M."/>
        </authorList>
    </citation>
    <scope>NUCLEOTIDE SEQUENCE [LARGE SCALE GENOMIC DNA]</scope>
    <source>
        <strain evidence="10 11">DSM 41954</strain>
    </source>
</reference>
<dbReference type="Proteomes" id="UP000756710">
    <property type="component" value="Unassembled WGS sequence"/>
</dbReference>
<keyword evidence="3" id="KW-1003">Cell membrane</keyword>
<keyword evidence="4 7" id="KW-0812">Transmembrane</keyword>
<feature type="transmembrane region" description="Helical" evidence="7">
    <location>
        <begin position="12"/>
        <end position="30"/>
    </location>
</feature>
<keyword evidence="6 7" id="KW-0472">Membrane</keyword>
<dbReference type="PROSITE" id="PS50928">
    <property type="entry name" value="ABC_TM1"/>
    <property type="match status" value="1"/>
</dbReference>
<dbReference type="AlphaFoldDB" id="A0A060ZUS1"/>
<dbReference type="HOGENOM" id="CLU_036879_0_0_11"/>
<dbReference type="Pfam" id="PF19300">
    <property type="entry name" value="BPD_transp_1_N"/>
    <property type="match status" value="1"/>
</dbReference>
<dbReference type="RefSeq" id="WP_044570369.1">
    <property type="nucleotide sequence ID" value="NZ_BAABDR010000011.1"/>
</dbReference>
<evidence type="ECO:0000313" key="10">
    <source>
        <dbReference type="EMBL" id="MBP2063810.1"/>
    </source>
</evidence>
<evidence type="ECO:0000313" key="11">
    <source>
        <dbReference type="Proteomes" id="UP000756710"/>
    </source>
</evidence>